<dbReference type="Proteomes" id="UP001143548">
    <property type="component" value="Unassembled WGS sequence"/>
</dbReference>
<feature type="domain" description="C3H1-type" evidence="6">
    <location>
        <begin position="1139"/>
        <end position="1166"/>
    </location>
</feature>
<accession>A0A9W5YRD9</accession>
<feature type="region of interest" description="Disordered" evidence="5">
    <location>
        <begin position="1"/>
        <end position="118"/>
    </location>
</feature>
<dbReference type="Pfam" id="PF18044">
    <property type="entry name" value="zf-CCCH_4"/>
    <property type="match status" value="1"/>
</dbReference>
<feature type="compositionally biased region" description="Low complexity" evidence="5">
    <location>
        <begin position="52"/>
        <end position="63"/>
    </location>
</feature>
<feature type="region of interest" description="Disordered" evidence="5">
    <location>
        <begin position="295"/>
        <end position="324"/>
    </location>
</feature>
<organism evidence="7 8">
    <name type="scientific">Aspergillus brasiliensis</name>
    <dbReference type="NCBI Taxonomy" id="319629"/>
    <lineage>
        <taxon>Eukaryota</taxon>
        <taxon>Fungi</taxon>
        <taxon>Dikarya</taxon>
        <taxon>Ascomycota</taxon>
        <taxon>Pezizomycotina</taxon>
        <taxon>Eurotiomycetes</taxon>
        <taxon>Eurotiomycetidae</taxon>
        <taxon>Eurotiales</taxon>
        <taxon>Aspergillaceae</taxon>
        <taxon>Aspergillus</taxon>
        <taxon>Aspergillus subgen. Circumdati</taxon>
    </lineage>
</organism>
<reference evidence="7" key="1">
    <citation type="submission" date="2022-07" db="EMBL/GenBank/DDBJ databases">
        <title>Taxonomy of Aspergillus series Nigri: significant species reduction supported by multi-species coalescent approaches.</title>
        <authorList>
            <person name="Bian C."/>
            <person name="Kusuya Y."/>
            <person name="Sklenar F."/>
            <person name="D'hooge E."/>
            <person name="Yaguchi T."/>
            <person name="Takahashi H."/>
            <person name="Hubka V."/>
        </authorList>
    </citation>
    <scope>NUCLEOTIDE SEQUENCE</scope>
    <source>
        <strain evidence="7">CBS 733.88</strain>
    </source>
</reference>
<protein>
    <recommendedName>
        <fullName evidence="6">C3H1-type domain-containing protein</fullName>
    </recommendedName>
</protein>
<evidence type="ECO:0000313" key="8">
    <source>
        <dbReference type="Proteomes" id="UP001143548"/>
    </source>
</evidence>
<dbReference type="SUPFAM" id="SSF90229">
    <property type="entry name" value="CCCH zinc finger"/>
    <property type="match status" value="1"/>
</dbReference>
<feature type="compositionally biased region" description="Basic and acidic residues" evidence="5">
    <location>
        <begin position="1120"/>
        <end position="1135"/>
    </location>
</feature>
<dbReference type="SUPFAM" id="SSF47676">
    <property type="entry name" value="Conserved domain common to transcription factors TFIIS, elongin A, CRSP70"/>
    <property type="match status" value="1"/>
</dbReference>
<feature type="compositionally biased region" description="Basic and acidic residues" evidence="5">
    <location>
        <begin position="595"/>
        <end position="608"/>
    </location>
</feature>
<feature type="compositionally biased region" description="Acidic residues" evidence="5">
    <location>
        <begin position="391"/>
        <end position="405"/>
    </location>
</feature>
<feature type="compositionally biased region" description="Polar residues" evidence="5">
    <location>
        <begin position="153"/>
        <end position="166"/>
    </location>
</feature>
<dbReference type="Gene3D" id="4.10.1000.10">
    <property type="entry name" value="Zinc finger, CCCH-type"/>
    <property type="match status" value="1"/>
</dbReference>
<feature type="compositionally biased region" description="Polar residues" evidence="5">
    <location>
        <begin position="97"/>
        <end position="118"/>
    </location>
</feature>
<name>A0A9W5YRD9_9EURO</name>
<dbReference type="PROSITE" id="PS50103">
    <property type="entry name" value="ZF_C3H1"/>
    <property type="match status" value="1"/>
</dbReference>
<feature type="compositionally biased region" description="Low complexity" evidence="5">
    <location>
        <begin position="649"/>
        <end position="658"/>
    </location>
</feature>
<dbReference type="SMART" id="SM00356">
    <property type="entry name" value="ZnF_C3H1"/>
    <property type="match status" value="1"/>
</dbReference>
<dbReference type="GO" id="GO:0008270">
    <property type="term" value="F:zinc ion binding"/>
    <property type="evidence" value="ECO:0007669"/>
    <property type="project" value="UniProtKB-KW"/>
</dbReference>
<dbReference type="InterPro" id="IPR041367">
    <property type="entry name" value="Znf-CCCH_4"/>
</dbReference>
<dbReference type="EMBL" id="BROQ01000042">
    <property type="protein sequence ID" value="GKZ21677.1"/>
    <property type="molecule type" value="Genomic_DNA"/>
</dbReference>
<keyword evidence="3 4" id="KW-0862">Zinc</keyword>
<evidence type="ECO:0000256" key="5">
    <source>
        <dbReference type="SAM" id="MobiDB-lite"/>
    </source>
</evidence>
<dbReference type="InterPro" id="IPR036855">
    <property type="entry name" value="Znf_CCCH_sf"/>
</dbReference>
<feature type="region of interest" description="Disordered" evidence="5">
    <location>
        <begin position="593"/>
        <end position="896"/>
    </location>
</feature>
<evidence type="ECO:0000256" key="4">
    <source>
        <dbReference type="PROSITE-ProRule" id="PRU00723"/>
    </source>
</evidence>
<feature type="zinc finger region" description="C3H1-type" evidence="4">
    <location>
        <begin position="1139"/>
        <end position="1166"/>
    </location>
</feature>
<proteinExistence type="predicted"/>
<sequence>MEQSPPQNIMPGLHRAPVDPGSLPPEYWNSFEPLYTNPDPPHQHQHQHQHPHPSQTPQLQQIQPAPPQQQHATPMGISWDHPMFSQTPQARSPLPTPQEQNHGIYTSATPQSWRTNPLQSQQIIHPAPQTFPMNQQYRQAQFSHAQPAFDSQPLPSSDNSHFQSYTFPRGYYPPQNLSVSDVFPQSHSPRPAQAQPQPTQYRSDSHQHQVPQYALPAGYPEGTTHIPINFATGYGQSTPTVSEQTINPQFLNSSQQAASQQASLHNNLLYMNPTDFERPEDPKLYTFFRDDLQVPPILGQGQGQGQSQPQPQPKPQPQPMARNQPIAPTTQYEFIVPLNGQDTVTAVAPVKAAKPKKQPSAKKQSQPKKPTMKGGSKKLDGQAASSSSESDSSDESDLEIQEPEEVSPLPPSRPSEPEAAARYDALKAVWSPRNRRPNVDKVKSALVAFKDVVKAVRDAWKESSQAMKVAENKGDNDKAAQLKKHVVLQRRLMDVIVSTAQAQGHPIIVEKLGEHPMAVAALYSFLLDRHQASDIDGALTVNILKLLSRFLTMDEDVLQKTNVAKLLPRFVKKGGQTVKELAQKIMDNAAASTKRKLEAGKSGSKEGSPKAVVTDGSAPDGRGEVAGFKRAREGEGNGQPATKRMVVTANPKPAAKPNSAMVSGVSKRPQEVGQDNKPAATNAARPKANIIAPKPTSLFGSLSSASKRPGTSNAERAAAAAAAAKASTPAEKKESQPPPPRPTFSFGDLMADLNKQKDPAPAQPAEDRPPETEEERKKRLRKEARRKLRVTWKPDASLTEVRLFTHDPEEELGPGDHLGDVKGEGSVLKLHRDLDELEEEDDGGIREEQFFDYYEPSEIDNGDIAPDDRSRNYIKRGGTAEPTSPEKNAQEHREATTLMVFYTSPADVPSTPKEPPPADAEDTVPEIVSFGELPDHVKARQDRYFAMINPQPAPAPAPQSAPNAPFDITNLLKIIQSAPQQQSTPPQAQPQVAQAPMSDLERTFSMFRQQQQPQPPPPPQAPLLQMPQFPPASQPPAAQGVDFQKLLSIMNAQKQMQPAPIVPQVQPSQPAIAPNLAAIISQLTGQTQTAAANGHPPPGHYEDPERKRIRETGGYDGSDDDRFNSKRSRSNEPNKKHPKAGLVPCRYWREGKCRKGDECTFRHDPLD</sequence>
<feature type="compositionally biased region" description="Low complexity" evidence="5">
    <location>
        <begin position="714"/>
        <end position="729"/>
    </location>
</feature>
<feature type="compositionally biased region" description="Basic and acidic residues" evidence="5">
    <location>
        <begin position="1100"/>
        <end position="1113"/>
    </location>
</feature>
<feature type="region of interest" description="Disordered" evidence="5">
    <location>
        <begin position="350"/>
        <end position="419"/>
    </location>
</feature>
<feature type="region of interest" description="Disordered" evidence="5">
    <location>
        <begin position="138"/>
        <end position="209"/>
    </location>
</feature>
<evidence type="ECO:0000256" key="2">
    <source>
        <dbReference type="ARBA" id="ARBA00022771"/>
    </source>
</evidence>
<feature type="region of interest" description="Disordered" evidence="5">
    <location>
        <begin position="978"/>
        <end position="997"/>
    </location>
</feature>
<gene>
    <name evidence="7" type="ORF">AbraCBS73388_007582</name>
</gene>
<feature type="compositionally biased region" description="Low complexity" evidence="5">
    <location>
        <begin position="978"/>
        <end position="996"/>
    </location>
</feature>
<evidence type="ECO:0000259" key="6">
    <source>
        <dbReference type="PROSITE" id="PS50103"/>
    </source>
</evidence>
<evidence type="ECO:0000313" key="7">
    <source>
        <dbReference type="EMBL" id="GKZ21677.1"/>
    </source>
</evidence>
<feature type="compositionally biased region" description="Low complexity" evidence="5">
    <location>
        <begin position="295"/>
        <end position="309"/>
    </location>
</feature>
<dbReference type="InterPro" id="IPR000571">
    <property type="entry name" value="Znf_CCCH"/>
</dbReference>
<keyword evidence="1 4" id="KW-0479">Metal-binding</keyword>
<dbReference type="InterPro" id="IPR035441">
    <property type="entry name" value="TFIIS/LEDGF_dom_sf"/>
</dbReference>
<feature type="compositionally biased region" description="Basic residues" evidence="5">
    <location>
        <begin position="778"/>
        <end position="790"/>
    </location>
</feature>
<feature type="compositionally biased region" description="Low complexity" evidence="5">
    <location>
        <begin position="184"/>
        <end position="200"/>
    </location>
</feature>
<evidence type="ECO:0000256" key="1">
    <source>
        <dbReference type="ARBA" id="ARBA00022723"/>
    </source>
</evidence>
<comment type="caution">
    <text evidence="7">The sequence shown here is derived from an EMBL/GenBank/DDBJ whole genome shotgun (WGS) entry which is preliminary data.</text>
</comment>
<feature type="region of interest" description="Disordered" evidence="5">
    <location>
        <begin position="904"/>
        <end position="923"/>
    </location>
</feature>
<keyword evidence="2 4" id="KW-0863">Zinc-finger</keyword>
<dbReference type="AlphaFoldDB" id="A0A9W5YRD9"/>
<feature type="region of interest" description="Disordered" evidence="5">
    <location>
        <begin position="949"/>
        <end position="969"/>
    </location>
</feature>
<evidence type="ECO:0000256" key="3">
    <source>
        <dbReference type="ARBA" id="ARBA00022833"/>
    </source>
</evidence>
<feature type="compositionally biased region" description="Polar residues" evidence="5">
    <location>
        <begin position="698"/>
        <end position="713"/>
    </location>
</feature>
<feature type="compositionally biased region" description="Basic and acidic residues" evidence="5">
    <location>
        <begin position="765"/>
        <end position="777"/>
    </location>
</feature>
<feature type="region of interest" description="Disordered" evidence="5">
    <location>
        <begin position="1007"/>
        <end position="1038"/>
    </location>
</feature>
<feature type="region of interest" description="Disordered" evidence="5">
    <location>
        <begin position="1086"/>
        <end position="1143"/>
    </location>
</feature>